<feature type="domain" description="Solute-binding protein family 3/N-terminal" evidence="3">
    <location>
        <begin position="31"/>
        <end position="255"/>
    </location>
</feature>
<dbReference type="PANTHER" id="PTHR35936">
    <property type="entry name" value="MEMBRANE-BOUND LYTIC MUREIN TRANSGLYCOSYLASE F"/>
    <property type="match status" value="1"/>
</dbReference>
<dbReference type="eggNOG" id="COG0834">
    <property type="taxonomic scope" value="Bacteria"/>
</dbReference>
<dbReference type="EMBL" id="AAUW01000001">
    <property type="protein sequence ID" value="EAV46312.1"/>
    <property type="molecule type" value="Genomic_DNA"/>
</dbReference>
<sequence length="258" mass="28466">MFITALAYAALSLAPASSADTDGCSKVKLNGSSVWYPVSMREQADGSLKGVFPDLATEVFTALGVPLMVGPELPWKRLLTLLEHGQIDILAGAYLTDERLAKYGVSQPVMQEEVGVIIRSNLGVRPQSLKDLAGLRGVAPFGASFGEEFENFATSHLSIDRQPFEDFKTNILLVAEEKADYLIIARQEGERMIKEARVEGKVEVLPWVASVNTLHFMFSRATPCIKMLEAFDEELLRRRETGRLDELIEDYTLPVGDG</sequence>
<evidence type="ECO:0000259" key="3">
    <source>
        <dbReference type="SMART" id="SM00062"/>
    </source>
</evidence>
<dbReference type="SUPFAM" id="SSF53850">
    <property type="entry name" value="Periplasmic binding protein-like II"/>
    <property type="match status" value="1"/>
</dbReference>
<dbReference type="AlphaFoldDB" id="A0NML7"/>
<evidence type="ECO:0000256" key="1">
    <source>
        <dbReference type="ARBA" id="ARBA00022729"/>
    </source>
</evidence>
<dbReference type="PANTHER" id="PTHR35936:SF6">
    <property type="entry name" value="AMINO ACID ABC TRANSPORTER SUBSTRATE-BINDING PAAT FAMILY PROTEIN"/>
    <property type="match status" value="1"/>
</dbReference>
<name>A0NML7_ROSAI</name>
<proteinExistence type="predicted"/>
<dbReference type="OrthoDB" id="7677520at2"/>
<dbReference type="RefSeq" id="WP_006931674.1">
    <property type="nucleotide sequence ID" value="NZ_AAUW01000001.1"/>
</dbReference>
<dbReference type="Proteomes" id="UP000004848">
    <property type="component" value="Unassembled WGS sequence"/>
</dbReference>
<dbReference type="SMART" id="SM00062">
    <property type="entry name" value="PBPb"/>
    <property type="match status" value="1"/>
</dbReference>
<gene>
    <name evidence="4" type="ORF">SIAM614_10798</name>
</gene>
<dbReference type="Pfam" id="PF00497">
    <property type="entry name" value="SBP_bac_3"/>
    <property type="match status" value="1"/>
</dbReference>
<organism evidence="4 5">
    <name type="scientific">Roseibium aggregatum (strain ATCC 25650 / DSM 13394 / JCM 20685 / NBRC 16684 / NCIMB 2208 / IAM 12614 / B1)</name>
    <name type="common">Stappia aggregata</name>
    <dbReference type="NCBI Taxonomy" id="384765"/>
    <lineage>
        <taxon>Bacteria</taxon>
        <taxon>Pseudomonadati</taxon>
        <taxon>Pseudomonadota</taxon>
        <taxon>Alphaproteobacteria</taxon>
        <taxon>Hyphomicrobiales</taxon>
        <taxon>Stappiaceae</taxon>
        <taxon>Roseibium</taxon>
    </lineage>
</organism>
<dbReference type="InterPro" id="IPR001638">
    <property type="entry name" value="Solute-binding_3/MltF_N"/>
</dbReference>
<evidence type="ECO:0000313" key="4">
    <source>
        <dbReference type="EMBL" id="EAV46312.1"/>
    </source>
</evidence>
<evidence type="ECO:0000256" key="2">
    <source>
        <dbReference type="SAM" id="SignalP"/>
    </source>
</evidence>
<dbReference type="GeneID" id="68844843"/>
<accession>A0NML7</accession>
<feature type="chain" id="PRO_5002627954" evidence="2">
    <location>
        <begin position="20"/>
        <end position="258"/>
    </location>
</feature>
<keyword evidence="1 2" id="KW-0732">Signal</keyword>
<feature type="signal peptide" evidence="2">
    <location>
        <begin position="1"/>
        <end position="19"/>
    </location>
</feature>
<evidence type="ECO:0000313" key="5">
    <source>
        <dbReference type="Proteomes" id="UP000004848"/>
    </source>
</evidence>
<protein>
    <submittedName>
        <fullName evidence="4">Periplasmic amino acid-binding protein-related protein</fullName>
    </submittedName>
</protein>
<reference evidence="4 5" key="1">
    <citation type="submission" date="2006-05" db="EMBL/GenBank/DDBJ databases">
        <authorList>
            <person name="King G."/>
            <person name="Ferriera S."/>
            <person name="Johnson J."/>
            <person name="Kravitz S."/>
            <person name="Beeson K."/>
            <person name="Sutton G."/>
            <person name="Rogers Y.-H."/>
            <person name="Friedman R."/>
            <person name="Frazier M."/>
            <person name="Venter J.C."/>
        </authorList>
    </citation>
    <scope>NUCLEOTIDE SEQUENCE [LARGE SCALE GENOMIC DNA]</scope>
    <source>
        <strain evidence="5">ATCC 25650 / DSM 13394 / JCM 20685 / NBRC 16684 / NCIMB 2208 / IAM 12614 / B1</strain>
    </source>
</reference>
<comment type="caution">
    <text evidence="4">The sequence shown here is derived from an EMBL/GenBank/DDBJ whole genome shotgun (WGS) entry which is preliminary data.</text>
</comment>
<dbReference type="Gene3D" id="3.40.190.10">
    <property type="entry name" value="Periplasmic binding protein-like II"/>
    <property type="match status" value="2"/>
</dbReference>